<name>A0A8H6NSU7_9PEZI</name>
<dbReference type="Proteomes" id="UP000654918">
    <property type="component" value="Unassembled WGS sequence"/>
</dbReference>
<protein>
    <submittedName>
        <fullName evidence="1">Uncharacterized protein</fullName>
    </submittedName>
</protein>
<sequence length="81" mass="8442">MRVLCAGAATAPAIGNCVLGIQPSTVDPSPGVPTAAVYHNLAEDALLSRVGPPSARRMGGKGVRLRLRTLRLHEIDTEGIQ</sequence>
<gene>
    <name evidence="1" type="ORF">CPLU01_00070</name>
</gene>
<organism evidence="1 2">
    <name type="scientific">Colletotrichum plurivorum</name>
    <dbReference type="NCBI Taxonomy" id="2175906"/>
    <lineage>
        <taxon>Eukaryota</taxon>
        <taxon>Fungi</taxon>
        <taxon>Dikarya</taxon>
        <taxon>Ascomycota</taxon>
        <taxon>Pezizomycotina</taxon>
        <taxon>Sordariomycetes</taxon>
        <taxon>Hypocreomycetidae</taxon>
        <taxon>Glomerellales</taxon>
        <taxon>Glomerellaceae</taxon>
        <taxon>Colletotrichum</taxon>
        <taxon>Colletotrichum orchidearum species complex</taxon>
    </lineage>
</organism>
<reference evidence="1" key="1">
    <citation type="journal article" date="2020" name="Phytopathology">
        <title>Genome Sequence Resources of Colletotrichum truncatum, C. plurivorum, C. musicola, and C. sojae: Four Species Pathogenic to Soybean (Glycine max).</title>
        <authorList>
            <person name="Rogerio F."/>
            <person name="Boufleur T.R."/>
            <person name="Ciampi-Guillardi M."/>
            <person name="Sukno S.A."/>
            <person name="Thon M.R."/>
            <person name="Massola Junior N.S."/>
            <person name="Baroncelli R."/>
        </authorList>
    </citation>
    <scope>NUCLEOTIDE SEQUENCE</scope>
    <source>
        <strain evidence="1">LFN00145</strain>
    </source>
</reference>
<proteinExistence type="predicted"/>
<evidence type="ECO:0000313" key="2">
    <source>
        <dbReference type="Proteomes" id="UP000654918"/>
    </source>
</evidence>
<keyword evidence="2" id="KW-1185">Reference proteome</keyword>
<comment type="caution">
    <text evidence="1">The sequence shown here is derived from an EMBL/GenBank/DDBJ whole genome shotgun (WGS) entry which is preliminary data.</text>
</comment>
<accession>A0A8H6NSU7</accession>
<evidence type="ECO:0000313" key="1">
    <source>
        <dbReference type="EMBL" id="KAF6841977.1"/>
    </source>
</evidence>
<dbReference type="AlphaFoldDB" id="A0A8H6NSU7"/>
<dbReference type="EMBL" id="WIGO01000001">
    <property type="protein sequence ID" value="KAF6841977.1"/>
    <property type="molecule type" value="Genomic_DNA"/>
</dbReference>